<proteinExistence type="predicted"/>
<name>A0ABS4I6S4_9BACL</name>
<organism evidence="1 2">
    <name type="scientific">Paenibacillus aceris</name>
    <dbReference type="NCBI Taxonomy" id="869555"/>
    <lineage>
        <taxon>Bacteria</taxon>
        <taxon>Bacillati</taxon>
        <taxon>Bacillota</taxon>
        <taxon>Bacilli</taxon>
        <taxon>Bacillales</taxon>
        <taxon>Paenibacillaceae</taxon>
        <taxon>Paenibacillus</taxon>
    </lineage>
</organism>
<reference evidence="1 2" key="1">
    <citation type="submission" date="2021-03" db="EMBL/GenBank/DDBJ databases">
        <title>Genomic Encyclopedia of Type Strains, Phase IV (KMG-IV): sequencing the most valuable type-strain genomes for metagenomic binning, comparative biology and taxonomic classification.</title>
        <authorList>
            <person name="Goeker M."/>
        </authorList>
    </citation>
    <scope>NUCLEOTIDE SEQUENCE [LARGE SCALE GENOMIC DNA]</scope>
    <source>
        <strain evidence="1 2">DSM 24950</strain>
    </source>
</reference>
<gene>
    <name evidence="1" type="ORF">J2Z65_005858</name>
</gene>
<accession>A0ABS4I6S4</accession>
<dbReference type="Proteomes" id="UP001519344">
    <property type="component" value="Unassembled WGS sequence"/>
</dbReference>
<evidence type="ECO:0008006" key="3">
    <source>
        <dbReference type="Google" id="ProtNLM"/>
    </source>
</evidence>
<keyword evidence="2" id="KW-1185">Reference proteome</keyword>
<sequence length="56" mass="6537">MDESIDDFLKTIDELEEKVQHLIYQSNLTSVEKQFILDHILIIPGKRADHEESKAI</sequence>
<protein>
    <recommendedName>
        <fullName evidence="3">PRD domain-containing protein</fullName>
    </recommendedName>
</protein>
<comment type="caution">
    <text evidence="1">The sequence shown here is derived from an EMBL/GenBank/DDBJ whole genome shotgun (WGS) entry which is preliminary data.</text>
</comment>
<dbReference type="RefSeq" id="WP_167066705.1">
    <property type="nucleotide sequence ID" value="NZ_JAAOZR010000046.1"/>
</dbReference>
<evidence type="ECO:0000313" key="1">
    <source>
        <dbReference type="EMBL" id="MBP1966598.1"/>
    </source>
</evidence>
<evidence type="ECO:0000313" key="2">
    <source>
        <dbReference type="Proteomes" id="UP001519344"/>
    </source>
</evidence>
<dbReference type="EMBL" id="JAGGKV010000023">
    <property type="protein sequence ID" value="MBP1966598.1"/>
    <property type="molecule type" value="Genomic_DNA"/>
</dbReference>